<reference evidence="3" key="1">
    <citation type="submission" date="2020-05" db="EMBL/GenBank/DDBJ databases">
        <authorList>
            <person name="Zhu T."/>
            <person name="Keshari N."/>
            <person name="Lu X."/>
        </authorList>
    </citation>
    <scope>NUCLEOTIDE SEQUENCE</scope>
    <source>
        <strain evidence="3">NK1-12</strain>
    </source>
</reference>
<keyword evidence="1" id="KW-0472">Membrane</keyword>
<proteinExistence type="predicted"/>
<evidence type="ECO:0000259" key="2">
    <source>
        <dbReference type="Pfam" id="PF13559"/>
    </source>
</evidence>
<dbReference type="InterPro" id="IPR025403">
    <property type="entry name" value="TgpA-like_C"/>
</dbReference>
<keyword evidence="1" id="KW-0812">Transmembrane</keyword>
<dbReference type="RefSeq" id="WP_316430524.1">
    <property type="nucleotide sequence ID" value="NZ_CP053586.1"/>
</dbReference>
<dbReference type="Pfam" id="PF13559">
    <property type="entry name" value="DUF4129"/>
    <property type="match status" value="1"/>
</dbReference>
<evidence type="ECO:0000256" key="1">
    <source>
        <dbReference type="SAM" id="Phobius"/>
    </source>
</evidence>
<dbReference type="EMBL" id="CP053586">
    <property type="protein sequence ID" value="WNZ24634.1"/>
    <property type="molecule type" value="Genomic_DNA"/>
</dbReference>
<accession>A0AA96WG45</accession>
<sequence length="195" mass="22546">MASGTFEKTSLSWQLQQLSQQVGEWLEGLLPRNASAPTAGIPQLPEWLLEGLFWLMVIAAIVWAGWQLYRLLGPYLAEFWQVEQVDDRTGVTPSPQHTVAEWLQQARLAQQQGDYQTACRALYMASLQQLNDRGILAQQLSRTDGEYLDFLQLQNLPRPYQVLIQTHERLWFDQVTASADTYERCWQAYQEIERS</sequence>
<name>A0AA96WG45_9CYAN</name>
<feature type="transmembrane region" description="Helical" evidence="1">
    <location>
        <begin position="51"/>
        <end position="69"/>
    </location>
</feature>
<dbReference type="AlphaFoldDB" id="A0AA96WG45"/>
<gene>
    <name evidence="3" type="ORF">HJG54_18440</name>
</gene>
<keyword evidence="1" id="KW-1133">Transmembrane helix</keyword>
<organism evidence="3">
    <name type="scientific">Leptolyngbya sp. NK1-12</name>
    <dbReference type="NCBI Taxonomy" id="2547451"/>
    <lineage>
        <taxon>Bacteria</taxon>
        <taxon>Bacillati</taxon>
        <taxon>Cyanobacteriota</taxon>
        <taxon>Cyanophyceae</taxon>
        <taxon>Leptolyngbyales</taxon>
        <taxon>Leptolyngbyaceae</taxon>
        <taxon>Leptolyngbya group</taxon>
        <taxon>Leptolyngbya</taxon>
    </lineage>
</organism>
<evidence type="ECO:0000313" key="3">
    <source>
        <dbReference type="EMBL" id="WNZ24634.1"/>
    </source>
</evidence>
<feature type="domain" description="Protein-glutamine gamma-glutamyltransferase-like C-terminal" evidence="2">
    <location>
        <begin position="122"/>
        <end position="190"/>
    </location>
</feature>
<protein>
    <submittedName>
        <fullName evidence="3">DUF4129 domain-containing protein</fullName>
    </submittedName>
</protein>